<dbReference type="Proteomes" id="UP000242188">
    <property type="component" value="Unassembled WGS sequence"/>
</dbReference>
<reference evidence="2 3" key="1">
    <citation type="journal article" date="2017" name="Nat. Ecol. Evol.">
        <title>Scallop genome provides insights into evolution of bilaterian karyotype and development.</title>
        <authorList>
            <person name="Wang S."/>
            <person name="Zhang J."/>
            <person name="Jiao W."/>
            <person name="Li J."/>
            <person name="Xun X."/>
            <person name="Sun Y."/>
            <person name="Guo X."/>
            <person name="Huan P."/>
            <person name="Dong B."/>
            <person name="Zhang L."/>
            <person name="Hu X."/>
            <person name="Sun X."/>
            <person name="Wang J."/>
            <person name="Zhao C."/>
            <person name="Wang Y."/>
            <person name="Wang D."/>
            <person name="Huang X."/>
            <person name="Wang R."/>
            <person name="Lv J."/>
            <person name="Li Y."/>
            <person name="Zhang Z."/>
            <person name="Liu B."/>
            <person name="Lu W."/>
            <person name="Hui Y."/>
            <person name="Liang J."/>
            <person name="Zhou Z."/>
            <person name="Hou R."/>
            <person name="Li X."/>
            <person name="Liu Y."/>
            <person name="Li H."/>
            <person name="Ning X."/>
            <person name="Lin Y."/>
            <person name="Zhao L."/>
            <person name="Xing Q."/>
            <person name="Dou J."/>
            <person name="Li Y."/>
            <person name="Mao J."/>
            <person name="Guo H."/>
            <person name="Dou H."/>
            <person name="Li T."/>
            <person name="Mu C."/>
            <person name="Jiang W."/>
            <person name="Fu Q."/>
            <person name="Fu X."/>
            <person name="Miao Y."/>
            <person name="Liu J."/>
            <person name="Yu Q."/>
            <person name="Li R."/>
            <person name="Liao H."/>
            <person name="Li X."/>
            <person name="Kong Y."/>
            <person name="Jiang Z."/>
            <person name="Chourrout D."/>
            <person name="Li R."/>
            <person name="Bao Z."/>
        </authorList>
    </citation>
    <scope>NUCLEOTIDE SEQUENCE [LARGE SCALE GENOMIC DNA]</scope>
    <source>
        <strain evidence="2 3">PY_sf001</strain>
    </source>
</reference>
<evidence type="ECO:0000313" key="2">
    <source>
        <dbReference type="EMBL" id="OWF44116.1"/>
    </source>
</evidence>
<proteinExistence type="predicted"/>
<keyword evidence="3" id="KW-1185">Reference proteome</keyword>
<dbReference type="EMBL" id="NEDP02004914">
    <property type="protein sequence ID" value="OWF44116.1"/>
    <property type="molecule type" value="Genomic_DNA"/>
</dbReference>
<sequence length="207" mass="23672">MAISNAEGLPSNMKLLRPKPTKAAIDFCMDSEVQHTNSYTYNLYRPIDLEKLWNSAIRQHNRQHKHCTGYLRFDSKNSRQWGWGWTEQLYCETCGYVSESCKMYEDEKTDNDIPKRGRRRSQLNLGIQTALMAASKTANHVGEKIVTMSKASMESLREKDVADITTCGLEKPDLINAEMDGRYNNPLFNGDRTPYQGATQVTMTLCE</sequence>
<dbReference type="Pfam" id="PF20700">
    <property type="entry name" value="Mutator"/>
    <property type="match status" value="1"/>
</dbReference>
<evidence type="ECO:0000313" key="3">
    <source>
        <dbReference type="Proteomes" id="UP000242188"/>
    </source>
</evidence>
<comment type="caution">
    <text evidence="2">The sequence shown here is derived from an EMBL/GenBank/DDBJ whole genome shotgun (WGS) entry which is preliminary data.</text>
</comment>
<feature type="domain" description="Mutator-like transposase" evidence="1">
    <location>
        <begin position="48"/>
        <end position="134"/>
    </location>
</feature>
<dbReference type="AlphaFoldDB" id="A0A210Q5U5"/>
<organism evidence="2 3">
    <name type="scientific">Mizuhopecten yessoensis</name>
    <name type="common">Japanese scallop</name>
    <name type="synonym">Patinopecten yessoensis</name>
    <dbReference type="NCBI Taxonomy" id="6573"/>
    <lineage>
        <taxon>Eukaryota</taxon>
        <taxon>Metazoa</taxon>
        <taxon>Spiralia</taxon>
        <taxon>Lophotrochozoa</taxon>
        <taxon>Mollusca</taxon>
        <taxon>Bivalvia</taxon>
        <taxon>Autobranchia</taxon>
        <taxon>Pteriomorphia</taxon>
        <taxon>Pectinida</taxon>
        <taxon>Pectinoidea</taxon>
        <taxon>Pectinidae</taxon>
        <taxon>Mizuhopecten</taxon>
    </lineage>
</organism>
<dbReference type="InterPro" id="IPR049012">
    <property type="entry name" value="Mutator_transp_dom"/>
</dbReference>
<protein>
    <recommendedName>
        <fullName evidence="1">Mutator-like transposase domain-containing protein</fullName>
    </recommendedName>
</protein>
<evidence type="ECO:0000259" key="1">
    <source>
        <dbReference type="Pfam" id="PF20700"/>
    </source>
</evidence>
<gene>
    <name evidence="2" type="ORF">KP79_PYT01767</name>
</gene>
<name>A0A210Q5U5_MIZYE</name>
<accession>A0A210Q5U5</accession>